<dbReference type="SMART" id="SM00239">
    <property type="entry name" value="C2"/>
    <property type="match status" value="1"/>
</dbReference>
<evidence type="ECO:0000259" key="1">
    <source>
        <dbReference type="PROSITE" id="PS50004"/>
    </source>
</evidence>
<dbReference type="InterPro" id="IPR000008">
    <property type="entry name" value="C2_dom"/>
</dbReference>
<dbReference type="PROSITE" id="PS50004">
    <property type="entry name" value="C2"/>
    <property type="match status" value="1"/>
</dbReference>
<sequence>MDENKYVYCRKFFLTLISAENLPNVRKFFESKVYAKVSFGGDKKTERRTPVDKHNELNPAWNYTMKYTIAEPGVIHYGIQLVIKLYCKRKLGDRYIGEIHTPIKELFDRAYSQGGSAMLDLPIMQGSASAETGGMLKFSYRFSQPQWKEKPRFLKKLLLHGATFLLRVAGQATLGVDLPLTASLHAGTNIIDADTLNVK</sequence>
<accession>A0ABD1VMX5</accession>
<protein>
    <submittedName>
        <fullName evidence="2">Protein SRC2-like</fullName>
    </submittedName>
</protein>
<comment type="caution">
    <text evidence="2">The sequence shown here is derived from an EMBL/GenBank/DDBJ whole genome shotgun (WGS) entry which is preliminary data.</text>
</comment>
<dbReference type="InterPro" id="IPR035892">
    <property type="entry name" value="C2_domain_sf"/>
</dbReference>
<dbReference type="SUPFAM" id="SSF49562">
    <property type="entry name" value="C2 domain (Calcium/lipid-binding domain, CaLB)"/>
    <property type="match status" value="1"/>
</dbReference>
<proteinExistence type="predicted"/>
<gene>
    <name evidence="2" type="ORF">Fot_20100</name>
</gene>
<evidence type="ECO:0000313" key="3">
    <source>
        <dbReference type="Proteomes" id="UP001604277"/>
    </source>
</evidence>
<dbReference type="PANTHER" id="PTHR32246:SF22">
    <property type="entry name" value="C2 DOMAIN-CONTAINING PROTEIN"/>
    <property type="match status" value="1"/>
</dbReference>
<keyword evidence="3" id="KW-1185">Reference proteome</keyword>
<dbReference type="Gene3D" id="2.60.40.150">
    <property type="entry name" value="C2 domain"/>
    <property type="match status" value="1"/>
</dbReference>
<feature type="domain" description="C2" evidence="1">
    <location>
        <begin position="1"/>
        <end position="119"/>
    </location>
</feature>
<organism evidence="2 3">
    <name type="scientific">Forsythia ovata</name>
    <dbReference type="NCBI Taxonomy" id="205694"/>
    <lineage>
        <taxon>Eukaryota</taxon>
        <taxon>Viridiplantae</taxon>
        <taxon>Streptophyta</taxon>
        <taxon>Embryophyta</taxon>
        <taxon>Tracheophyta</taxon>
        <taxon>Spermatophyta</taxon>
        <taxon>Magnoliopsida</taxon>
        <taxon>eudicotyledons</taxon>
        <taxon>Gunneridae</taxon>
        <taxon>Pentapetalae</taxon>
        <taxon>asterids</taxon>
        <taxon>lamiids</taxon>
        <taxon>Lamiales</taxon>
        <taxon>Oleaceae</taxon>
        <taxon>Forsythieae</taxon>
        <taxon>Forsythia</taxon>
    </lineage>
</organism>
<dbReference type="AlphaFoldDB" id="A0ABD1VMX5"/>
<name>A0ABD1VMX5_9LAMI</name>
<dbReference type="EMBL" id="JBFOLJ010000005">
    <property type="protein sequence ID" value="KAL2538709.1"/>
    <property type="molecule type" value="Genomic_DNA"/>
</dbReference>
<evidence type="ECO:0000313" key="2">
    <source>
        <dbReference type="EMBL" id="KAL2538709.1"/>
    </source>
</evidence>
<dbReference type="Pfam" id="PF00168">
    <property type="entry name" value="C2"/>
    <property type="match status" value="1"/>
</dbReference>
<dbReference type="Proteomes" id="UP001604277">
    <property type="component" value="Unassembled WGS sequence"/>
</dbReference>
<reference evidence="3" key="1">
    <citation type="submission" date="2024-07" db="EMBL/GenBank/DDBJ databases">
        <title>Two chromosome-level genome assemblies of Korean endemic species Abeliophyllum distichum and Forsythia ovata (Oleaceae).</title>
        <authorList>
            <person name="Jang H."/>
        </authorList>
    </citation>
    <scope>NUCLEOTIDE SEQUENCE [LARGE SCALE GENOMIC DNA]</scope>
</reference>
<dbReference type="PANTHER" id="PTHR32246">
    <property type="entry name" value="INGRESSION PROTEIN FIC1"/>
    <property type="match status" value="1"/>
</dbReference>